<evidence type="ECO:0000259" key="6">
    <source>
        <dbReference type="SMART" id="SM00983"/>
    </source>
</evidence>
<dbReference type="STRING" id="1612202.SAMN05421734_102127"/>
<accession>A0A1G6H402</accession>
<dbReference type="InterPro" id="IPR036371">
    <property type="entry name" value="TPK_B1-bd_sf"/>
</dbReference>
<dbReference type="SUPFAM" id="SSF63999">
    <property type="entry name" value="Thiamin pyrophosphokinase, catalytic domain"/>
    <property type="match status" value="1"/>
</dbReference>
<dbReference type="PANTHER" id="PTHR41299">
    <property type="entry name" value="THIAMINE PYROPHOSPHOKINASE"/>
    <property type="match status" value="1"/>
</dbReference>
<dbReference type="Pfam" id="PF04263">
    <property type="entry name" value="TPK_catalytic"/>
    <property type="match status" value="1"/>
</dbReference>
<dbReference type="EC" id="2.7.6.2" evidence="5"/>
<dbReference type="EMBL" id="FMYI01000002">
    <property type="protein sequence ID" value="SDB88146.1"/>
    <property type="molecule type" value="Genomic_DNA"/>
</dbReference>
<dbReference type="InterPro" id="IPR036759">
    <property type="entry name" value="TPK_catalytic_sf"/>
</dbReference>
<keyword evidence="1" id="KW-0808">Transferase</keyword>
<dbReference type="Pfam" id="PF04265">
    <property type="entry name" value="TPK_B1_binding"/>
    <property type="match status" value="1"/>
</dbReference>
<dbReference type="Proteomes" id="UP000242949">
    <property type="component" value="Unassembled WGS sequence"/>
</dbReference>
<dbReference type="InterPro" id="IPR006282">
    <property type="entry name" value="Thi_PPkinase"/>
</dbReference>
<keyword evidence="8" id="KW-1185">Reference proteome</keyword>
<dbReference type="NCBIfam" id="TIGR01378">
    <property type="entry name" value="thi_PPkinase"/>
    <property type="match status" value="1"/>
</dbReference>
<evidence type="ECO:0000256" key="4">
    <source>
        <dbReference type="ARBA" id="ARBA00022840"/>
    </source>
</evidence>
<keyword evidence="4" id="KW-0067">ATP-binding</keyword>
<feature type="domain" description="Thiamin pyrophosphokinase thiamin-binding" evidence="6">
    <location>
        <begin position="142"/>
        <end position="208"/>
    </location>
</feature>
<dbReference type="CDD" id="cd07995">
    <property type="entry name" value="TPK"/>
    <property type="match status" value="1"/>
</dbReference>
<protein>
    <recommendedName>
        <fullName evidence="5">Thiamine diphosphokinase</fullName>
        <ecNumber evidence="5">2.7.6.2</ecNumber>
    </recommendedName>
</protein>
<dbReference type="GO" id="GO:0004788">
    <property type="term" value="F:thiamine diphosphokinase activity"/>
    <property type="evidence" value="ECO:0007669"/>
    <property type="project" value="UniProtKB-UniRule"/>
</dbReference>
<dbReference type="InterPro" id="IPR053149">
    <property type="entry name" value="TPK"/>
</dbReference>
<dbReference type="GO" id="GO:0009229">
    <property type="term" value="P:thiamine diphosphate biosynthetic process"/>
    <property type="evidence" value="ECO:0007669"/>
    <property type="project" value="InterPro"/>
</dbReference>
<evidence type="ECO:0000256" key="2">
    <source>
        <dbReference type="ARBA" id="ARBA00022741"/>
    </source>
</evidence>
<dbReference type="Gene3D" id="3.40.50.10240">
    <property type="entry name" value="Thiamin pyrophosphokinase, catalytic domain"/>
    <property type="match status" value="1"/>
</dbReference>
<dbReference type="PANTHER" id="PTHR41299:SF1">
    <property type="entry name" value="THIAMINE PYROPHOSPHOKINASE"/>
    <property type="match status" value="1"/>
</dbReference>
<dbReference type="SUPFAM" id="SSF63862">
    <property type="entry name" value="Thiamin pyrophosphokinase, substrate-binding domain"/>
    <property type="match status" value="1"/>
</dbReference>
<dbReference type="RefSeq" id="WP_090792880.1">
    <property type="nucleotide sequence ID" value="NZ_FMYI01000002.1"/>
</dbReference>
<proteinExistence type="predicted"/>
<keyword evidence="3 7" id="KW-0418">Kinase</keyword>
<evidence type="ECO:0000313" key="8">
    <source>
        <dbReference type="Proteomes" id="UP000242949"/>
    </source>
</evidence>
<dbReference type="GO" id="GO:0030975">
    <property type="term" value="F:thiamine binding"/>
    <property type="evidence" value="ECO:0007669"/>
    <property type="project" value="InterPro"/>
</dbReference>
<evidence type="ECO:0000256" key="3">
    <source>
        <dbReference type="ARBA" id="ARBA00022777"/>
    </source>
</evidence>
<evidence type="ECO:0000256" key="1">
    <source>
        <dbReference type="ARBA" id="ARBA00022679"/>
    </source>
</evidence>
<evidence type="ECO:0000313" key="7">
    <source>
        <dbReference type="EMBL" id="SDB88146.1"/>
    </source>
</evidence>
<evidence type="ECO:0000256" key="5">
    <source>
        <dbReference type="NCBIfam" id="TIGR01378"/>
    </source>
</evidence>
<reference evidence="8" key="1">
    <citation type="submission" date="2016-09" db="EMBL/GenBank/DDBJ databases">
        <authorList>
            <person name="Varghese N."/>
            <person name="Submissions S."/>
        </authorList>
    </citation>
    <scope>NUCLEOTIDE SEQUENCE [LARGE SCALE GENOMIC DNA]</scope>
    <source>
        <strain evidence="8">S5</strain>
    </source>
</reference>
<dbReference type="InterPro" id="IPR007371">
    <property type="entry name" value="TPK_catalytic"/>
</dbReference>
<dbReference type="GO" id="GO:0016301">
    <property type="term" value="F:kinase activity"/>
    <property type="evidence" value="ECO:0007669"/>
    <property type="project" value="UniProtKB-KW"/>
</dbReference>
<name>A0A1G6H402_9BACI</name>
<dbReference type="SMART" id="SM00983">
    <property type="entry name" value="TPK_B1_binding"/>
    <property type="match status" value="1"/>
</dbReference>
<gene>
    <name evidence="7" type="ORF">SAMN05421734_102127</name>
</gene>
<dbReference type="GO" id="GO:0006772">
    <property type="term" value="P:thiamine metabolic process"/>
    <property type="evidence" value="ECO:0007669"/>
    <property type="project" value="UniProtKB-UniRule"/>
</dbReference>
<organism evidence="7 8">
    <name type="scientific">Pelagirhabdus alkalitolerans</name>
    <dbReference type="NCBI Taxonomy" id="1612202"/>
    <lineage>
        <taxon>Bacteria</taxon>
        <taxon>Bacillati</taxon>
        <taxon>Bacillota</taxon>
        <taxon>Bacilli</taxon>
        <taxon>Bacillales</taxon>
        <taxon>Bacillaceae</taxon>
        <taxon>Pelagirhabdus</taxon>
    </lineage>
</organism>
<sequence>MKRIGIVAGGPLEALPNMKSYLDSIDIWIGCDQGAKYLMDLGIPVDVAIGDFDSINDEDKEALKKYATNFMDFPPEKDATDVEMAIEKAIDLRATSLSLFGLTGGRLDHELSAIFLMETLKDYSFPVTMIDRKNKISLYTSGDYVLAKDAAYTYISFLSLTERVRGLSLTNFRYPLEKTDIKRSSSLTLSNELSYREGYFSFDEGILLVIRSRD</sequence>
<dbReference type="AlphaFoldDB" id="A0A1G6H402"/>
<keyword evidence="2" id="KW-0547">Nucleotide-binding</keyword>
<dbReference type="InterPro" id="IPR007373">
    <property type="entry name" value="Thiamin_PyroPKinase_B1-bd"/>
</dbReference>
<dbReference type="OrthoDB" id="9804377at2"/>
<dbReference type="GO" id="GO:0005524">
    <property type="term" value="F:ATP binding"/>
    <property type="evidence" value="ECO:0007669"/>
    <property type="project" value="UniProtKB-KW"/>
</dbReference>